<comment type="caution">
    <text evidence="8">The sequence shown here is derived from an EMBL/GenBank/DDBJ whole genome shotgun (WGS) entry which is preliminary data.</text>
</comment>
<keyword evidence="5" id="KW-0378">Hydrolase</keyword>
<keyword evidence="2 6" id="KW-0031">Aminopeptidase</keyword>
<dbReference type="STRING" id="1802630.A3H26_00365"/>
<dbReference type="EMBL" id="MEVN01000039">
    <property type="protein sequence ID" value="OGC56380.1"/>
    <property type="molecule type" value="Genomic_DNA"/>
</dbReference>
<reference evidence="8 9" key="1">
    <citation type="journal article" date="2016" name="Nat. Commun.">
        <title>Thousands of microbial genomes shed light on interconnected biogeochemical processes in an aquifer system.</title>
        <authorList>
            <person name="Anantharaman K."/>
            <person name="Brown C.T."/>
            <person name="Hug L.A."/>
            <person name="Sharon I."/>
            <person name="Castelle C.J."/>
            <person name="Probst A.J."/>
            <person name="Thomas B.C."/>
            <person name="Singh A."/>
            <person name="Wilkins M.J."/>
            <person name="Karaoz U."/>
            <person name="Brodie E.L."/>
            <person name="Williams K.H."/>
            <person name="Hubbard S.S."/>
            <person name="Banfield J.F."/>
        </authorList>
    </citation>
    <scope>NUCLEOTIDE SEQUENCE [LARGE SCALE GENOMIC DNA]</scope>
</reference>
<comment type="cofactor">
    <cofactor evidence="6">
        <name>Co(2+)</name>
        <dbReference type="ChEBI" id="CHEBI:48828"/>
    </cofactor>
    <cofactor evidence="6">
        <name>Zn(2+)</name>
        <dbReference type="ChEBI" id="CHEBI:29105"/>
    </cofactor>
    <cofactor evidence="6">
        <name>Mn(2+)</name>
        <dbReference type="ChEBI" id="CHEBI:29035"/>
    </cofactor>
    <cofactor evidence="6">
        <name>Fe(2+)</name>
        <dbReference type="ChEBI" id="CHEBI:29033"/>
    </cofactor>
    <text evidence="6">Binds 2 divalent metal cations per subunit. Has a high-affinity and a low affinity metal-binding site. The true nature of the physiological cofactor is under debate. The enzyme is active with cobalt, zinc, manganese or divalent iron ions.</text>
</comment>
<dbReference type="Proteomes" id="UP000177763">
    <property type="component" value="Unassembled WGS sequence"/>
</dbReference>
<dbReference type="InterPro" id="IPR036005">
    <property type="entry name" value="Creatinase/aminopeptidase-like"/>
</dbReference>
<dbReference type="SUPFAM" id="SSF55920">
    <property type="entry name" value="Creatinase/aminopeptidase"/>
    <property type="match status" value="1"/>
</dbReference>
<evidence type="ECO:0000313" key="8">
    <source>
        <dbReference type="EMBL" id="OGC56380.1"/>
    </source>
</evidence>
<dbReference type="PANTHER" id="PTHR43330">
    <property type="entry name" value="METHIONINE AMINOPEPTIDASE"/>
    <property type="match status" value="1"/>
</dbReference>
<name>A0A1F4VHE0_UNCKA</name>
<dbReference type="GO" id="GO:0046872">
    <property type="term" value="F:metal ion binding"/>
    <property type="evidence" value="ECO:0007669"/>
    <property type="project" value="UniProtKB-KW"/>
</dbReference>
<evidence type="ECO:0000256" key="1">
    <source>
        <dbReference type="ARBA" id="ARBA00002521"/>
    </source>
</evidence>
<keyword evidence="4 6" id="KW-0479">Metal-binding</keyword>
<evidence type="ECO:0000256" key="2">
    <source>
        <dbReference type="ARBA" id="ARBA00022438"/>
    </source>
</evidence>
<comment type="similarity">
    <text evidence="6">Belongs to the peptidase M24A family.</text>
</comment>
<dbReference type="AlphaFoldDB" id="A0A1F4VHE0"/>
<proteinExistence type="inferred from homology"/>
<evidence type="ECO:0000256" key="4">
    <source>
        <dbReference type="ARBA" id="ARBA00022723"/>
    </source>
</evidence>
<dbReference type="NCBIfam" id="TIGR00500">
    <property type="entry name" value="met_pdase_I"/>
    <property type="match status" value="1"/>
</dbReference>
<sequence>MIKLKTQNEINLMAEGGKISALALSEVLKSIKVGATTLSLDRIAEDVIKNQNALPSFKTVEDYKYTTCININEGLVHGIPNTYKIKKGDIVSVDLGVLYKGFHTDLSYSVEVETNNHTAFLETGIQALEQGIFNCVKGNKVGDISNSMQRVVERAGYSVSRDLVGHGIGVDLHEDPYVPGYGGKNSGSELKVGMVFAIEIIYQKGKPKLRVANDGWTIETLDRSLGALFEHTVAVTVDRPLVLTR</sequence>
<accession>A0A1F4VHE0</accession>
<dbReference type="InterPro" id="IPR000994">
    <property type="entry name" value="Pept_M24"/>
</dbReference>
<protein>
    <recommendedName>
        <fullName evidence="6">Methionine aminopeptidase</fullName>
        <ecNumber evidence="6">3.4.11.18</ecNumber>
    </recommendedName>
</protein>
<comment type="catalytic activity">
    <reaction evidence="6">
        <text>Release of N-terminal amino acids, preferentially methionine, from peptides and arylamides.</text>
        <dbReference type="EC" id="3.4.11.18"/>
    </reaction>
</comment>
<comment type="function">
    <text evidence="1">Removes the N-terminal methionine from nascent proteins. The N-terminal methionine is often cleaved when the second residue in the primary sequence is small and uncharged (Met-Ala-, Cys, Gly, Pro, Ser, Thr, or Val). Requires deformylation of the N(alpha)-formylated initiator methionine before it can be hydrolyzed.</text>
</comment>
<keyword evidence="3 6" id="KW-0645">Protease</keyword>
<evidence type="ECO:0000256" key="5">
    <source>
        <dbReference type="ARBA" id="ARBA00022801"/>
    </source>
</evidence>
<dbReference type="GO" id="GO:0004239">
    <property type="term" value="F:initiator methionyl aminopeptidase activity"/>
    <property type="evidence" value="ECO:0007669"/>
    <property type="project" value="UniProtKB-EC"/>
</dbReference>
<dbReference type="Gene3D" id="3.90.230.10">
    <property type="entry name" value="Creatinase/methionine aminopeptidase superfamily"/>
    <property type="match status" value="1"/>
</dbReference>
<dbReference type="PANTHER" id="PTHR43330:SF27">
    <property type="entry name" value="METHIONINE AMINOPEPTIDASE"/>
    <property type="match status" value="1"/>
</dbReference>
<dbReference type="InterPro" id="IPR001714">
    <property type="entry name" value="Pept_M24_MAP"/>
</dbReference>
<dbReference type="GO" id="GO:0006508">
    <property type="term" value="P:proteolysis"/>
    <property type="evidence" value="ECO:0007669"/>
    <property type="project" value="UniProtKB-KW"/>
</dbReference>
<dbReference type="Pfam" id="PF00557">
    <property type="entry name" value="Peptidase_M24"/>
    <property type="match status" value="1"/>
</dbReference>
<dbReference type="GO" id="GO:0070006">
    <property type="term" value="F:metalloaminopeptidase activity"/>
    <property type="evidence" value="ECO:0007669"/>
    <property type="project" value="InterPro"/>
</dbReference>
<evidence type="ECO:0000313" key="9">
    <source>
        <dbReference type="Proteomes" id="UP000177763"/>
    </source>
</evidence>
<evidence type="ECO:0000256" key="6">
    <source>
        <dbReference type="RuleBase" id="RU003653"/>
    </source>
</evidence>
<evidence type="ECO:0000256" key="3">
    <source>
        <dbReference type="ARBA" id="ARBA00022670"/>
    </source>
</evidence>
<evidence type="ECO:0000259" key="7">
    <source>
        <dbReference type="Pfam" id="PF00557"/>
    </source>
</evidence>
<organism evidence="8 9">
    <name type="scientific">candidate division WWE3 bacterium RIFCSPLOWO2_12_FULL_36_10</name>
    <dbReference type="NCBI Taxonomy" id="1802630"/>
    <lineage>
        <taxon>Bacteria</taxon>
        <taxon>Katanobacteria</taxon>
    </lineage>
</organism>
<dbReference type="GO" id="GO:0005829">
    <property type="term" value="C:cytosol"/>
    <property type="evidence" value="ECO:0007669"/>
    <property type="project" value="TreeGrafter"/>
</dbReference>
<dbReference type="InterPro" id="IPR002467">
    <property type="entry name" value="Pept_M24A_MAP1"/>
</dbReference>
<dbReference type="EC" id="3.4.11.18" evidence="6"/>
<feature type="domain" description="Peptidase M24" evidence="7">
    <location>
        <begin position="12"/>
        <end position="236"/>
    </location>
</feature>
<gene>
    <name evidence="8" type="ORF">A3H26_00365</name>
</gene>
<dbReference type="PRINTS" id="PR00599">
    <property type="entry name" value="MAPEPTIDASE"/>
</dbReference>